<name>A0AA37SSX8_9ALTE</name>
<evidence type="ECO:0000313" key="3">
    <source>
        <dbReference type="Proteomes" id="UP001156601"/>
    </source>
</evidence>
<evidence type="ECO:0000313" key="2">
    <source>
        <dbReference type="EMBL" id="GLR69351.1"/>
    </source>
</evidence>
<dbReference type="EMBL" id="BSOT01000002">
    <property type="protein sequence ID" value="GLR69351.1"/>
    <property type="molecule type" value="Genomic_DNA"/>
</dbReference>
<accession>A0AA37SSX8</accession>
<feature type="domain" description="YdhG-like" evidence="1">
    <location>
        <begin position="26"/>
        <end position="128"/>
    </location>
</feature>
<dbReference type="Proteomes" id="UP001156601">
    <property type="component" value="Unassembled WGS sequence"/>
</dbReference>
<gene>
    <name evidence="2" type="ORF">GCM10007852_02590</name>
</gene>
<evidence type="ECO:0000259" key="1">
    <source>
        <dbReference type="Pfam" id="PF08818"/>
    </source>
</evidence>
<organism evidence="2 3">
    <name type="scientific">Agaribacter marinus</name>
    <dbReference type="NCBI Taxonomy" id="1431249"/>
    <lineage>
        <taxon>Bacteria</taxon>
        <taxon>Pseudomonadati</taxon>
        <taxon>Pseudomonadota</taxon>
        <taxon>Gammaproteobacteria</taxon>
        <taxon>Alteromonadales</taxon>
        <taxon>Alteromonadaceae</taxon>
        <taxon>Agaribacter</taxon>
    </lineage>
</organism>
<protein>
    <recommendedName>
        <fullName evidence="1">YdhG-like domain-containing protein</fullName>
    </recommendedName>
</protein>
<reference evidence="2" key="1">
    <citation type="journal article" date="2014" name="Int. J. Syst. Evol. Microbiol.">
        <title>Complete genome sequence of Corynebacterium casei LMG S-19264T (=DSM 44701T), isolated from a smear-ripened cheese.</title>
        <authorList>
            <consortium name="US DOE Joint Genome Institute (JGI-PGF)"/>
            <person name="Walter F."/>
            <person name="Albersmeier A."/>
            <person name="Kalinowski J."/>
            <person name="Ruckert C."/>
        </authorList>
    </citation>
    <scope>NUCLEOTIDE SEQUENCE</scope>
    <source>
        <strain evidence="2">NBRC 110023</strain>
    </source>
</reference>
<dbReference type="InterPro" id="IPR014922">
    <property type="entry name" value="YdhG-like"/>
</dbReference>
<dbReference type="Pfam" id="PF08818">
    <property type="entry name" value="DUF1801"/>
    <property type="match status" value="1"/>
</dbReference>
<comment type="caution">
    <text evidence="2">The sequence shown here is derived from an EMBL/GenBank/DDBJ whole genome shotgun (WGS) entry which is preliminary data.</text>
</comment>
<proteinExistence type="predicted"/>
<dbReference type="AlphaFoldDB" id="A0AA37SSX8"/>
<reference evidence="2" key="2">
    <citation type="submission" date="2023-01" db="EMBL/GenBank/DDBJ databases">
        <title>Draft genome sequence of Agaribacter marinus strain NBRC 110023.</title>
        <authorList>
            <person name="Sun Q."/>
            <person name="Mori K."/>
        </authorList>
    </citation>
    <scope>NUCLEOTIDE SEQUENCE</scope>
    <source>
        <strain evidence="2">NBRC 110023</strain>
    </source>
</reference>
<sequence length="138" mass="15283">MVGLKTRATNSNVEAFIDAVAHPVRKADAFVLLDLYKQITGLKPVMWGPSIVGFGEYSYITKVGKEETFLRHGFSPRKQNLSLYLKAGMELAPDLLPALGKHKTSKACLYINKLADIQIDVLTVLIAKDVEAMEKKYG</sequence>
<keyword evidence="3" id="KW-1185">Reference proteome</keyword>